<dbReference type="InterPro" id="IPR016181">
    <property type="entry name" value="Acyl_CoA_acyltransferase"/>
</dbReference>
<accession>A0A9P9JGS2</accession>
<dbReference type="EMBL" id="JAGMUV010000004">
    <property type="protein sequence ID" value="KAH7160972.1"/>
    <property type="molecule type" value="Genomic_DNA"/>
</dbReference>
<evidence type="ECO:0000313" key="2">
    <source>
        <dbReference type="Proteomes" id="UP000738349"/>
    </source>
</evidence>
<dbReference type="Gene3D" id="3.40.630.30">
    <property type="match status" value="1"/>
</dbReference>
<dbReference type="OrthoDB" id="4738875at2759"/>
<dbReference type="Proteomes" id="UP000738349">
    <property type="component" value="Unassembled WGS sequence"/>
</dbReference>
<comment type="caution">
    <text evidence="1">The sequence shown here is derived from an EMBL/GenBank/DDBJ whole genome shotgun (WGS) entry which is preliminary data.</text>
</comment>
<keyword evidence="2" id="KW-1185">Reference proteome</keyword>
<dbReference type="AlphaFoldDB" id="A0A9P9JGS2"/>
<dbReference type="SUPFAM" id="SSF55729">
    <property type="entry name" value="Acyl-CoA N-acyltransferases (Nat)"/>
    <property type="match status" value="1"/>
</dbReference>
<gene>
    <name evidence="1" type="ORF">EDB81DRAFT_924210</name>
</gene>
<reference evidence="1" key="1">
    <citation type="journal article" date="2021" name="Nat. Commun.">
        <title>Genetic determinants of endophytism in the Arabidopsis root mycobiome.</title>
        <authorList>
            <person name="Mesny F."/>
            <person name="Miyauchi S."/>
            <person name="Thiergart T."/>
            <person name="Pickel B."/>
            <person name="Atanasova L."/>
            <person name="Karlsson M."/>
            <person name="Huettel B."/>
            <person name="Barry K.W."/>
            <person name="Haridas S."/>
            <person name="Chen C."/>
            <person name="Bauer D."/>
            <person name="Andreopoulos W."/>
            <person name="Pangilinan J."/>
            <person name="LaButti K."/>
            <person name="Riley R."/>
            <person name="Lipzen A."/>
            <person name="Clum A."/>
            <person name="Drula E."/>
            <person name="Henrissat B."/>
            <person name="Kohler A."/>
            <person name="Grigoriev I.V."/>
            <person name="Martin F.M."/>
            <person name="Hacquard S."/>
        </authorList>
    </citation>
    <scope>NUCLEOTIDE SEQUENCE</scope>
    <source>
        <strain evidence="1">MPI-CAGE-AT-0147</strain>
    </source>
</reference>
<name>A0A9P9JGS2_9HYPO</name>
<protein>
    <recommendedName>
        <fullName evidence="3">N-acetyltransferase domain-containing protein</fullName>
    </recommendedName>
</protein>
<evidence type="ECO:0000313" key="1">
    <source>
        <dbReference type="EMBL" id="KAH7160972.1"/>
    </source>
</evidence>
<sequence length="246" mass="27548">MAPKPKNPSVYPEAPSLGPLRIASAEDIMRMGVVYAAGFCDAEKNSWERRFHQKYPQSTILAHRHDVRDHLLRAEKVVLVATDKYDPDESSKTWANIPENNGWTPPKAGDDVIVGAVAWTLAESSNRLGQFQKHGHAFPILPNYNNEDLDKDRAFKVNSILDKEEEKIVVHPAYRKRGHGERLARWGLALAAKDKVEIGVVATYQGAALCKRVGFDLLHNVEIKDDDDKATGHRFSLLRYKTVGSA</sequence>
<evidence type="ECO:0008006" key="3">
    <source>
        <dbReference type="Google" id="ProtNLM"/>
    </source>
</evidence>
<proteinExistence type="predicted"/>
<organism evidence="1 2">
    <name type="scientific">Dactylonectria macrodidyma</name>
    <dbReference type="NCBI Taxonomy" id="307937"/>
    <lineage>
        <taxon>Eukaryota</taxon>
        <taxon>Fungi</taxon>
        <taxon>Dikarya</taxon>
        <taxon>Ascomycota</taxon>
        <taxon>Pezizomycotina</taxon>
        <taxon>Sordariomycetes</taxon>
        <taxon>Hypocreomycetidae</taxon>
        <taxon>Hypocreales</taxon>
        <taxon>Nectriaceae</taxon>
        <taxon>Dactylonectria</taxon>
    </lineage>
</organism>